<keyword evidence="3" id="KW-0732">Signal</keyword>
<dbReference type="Proteomes" id="UP000428325">
    <property type="component" value="Chromosome"/>
</dbReference>
<dbReference type="EMBL" id="CP034345">
    <property type="protein sequence ID" value="QGX93967.1"/>
    <property type="molecule type" value="Genomic_DNA"/>
</dbReference>
<evidence type="ECO:0000313" key="5">
    <source>
        <dbReference type="EMBL" id="QGX93967.1"/>
    </source>
</evidence>
<dbReference type="RefSeq" id="WP_157688204.1">
    <property type="nucleotide sequence ID" value="NZ_CP034345.1"/>
</dbReference>
<dbReference type="KEGG" id="hra:EI982_03820"/>
<feature type="compositionally biased region" description="Gly residues" evidence="4">
    <location>
        <begin position="31"/>
        <end position="48"/>
    </location>
</feature>
<proteinExistence type="inferred from homology"/>
<evidence type="ECO:0000256" key="4">
    <source>
        <dbReference type="SAM" id="MobiDB-lite"/>
    </source>
</evidence>
<sequence length="361" mass="39011">MHDRISDAADWQTDRRRVLKTISGLAVTGGIAGCAGGGGGGGSEGGGEGEGESPAATDTPTATTMPTPITFGTPNAAAAGVSPRVVRDQGLVSDDEIDLSLEFGPPPELFTKIQGRAIESSTFPVISGARLAHQGGDVRLLQPVARSFNSIIARKGVGLSSVEDLRETTLGSMPRNTAPFTHFALLLALEGMDHENFEFQFGPPPVLFGQMKKGELDAMIGVEPFSTRLLATDEYREFFVFNDRWNERRGTDMPLVEVATYQSTIDQKRAAFDTFLTGLLEAGQYIQDNKRTVFESYTDMLGLQTDSQVDLAIERISPIYPTEFATELRESGKEVVRLAAEEGLLESEPDVDELFVDPRSG</sequence>
<dbReference type="PANTHER" id="PTHR30024:SF47">
    <property type="entry name" value="TAURINE-BINDING PERIPLASMIC PROTEIN"/>
    <property type="match status" value="1"/>
</dbReference>
<evidence type="ECO:0000256" key="1">
    <source>
        <dbReference type="ARBA" id="ARBA00004418"/>
    </source>
</evidence>
<feature type="region of interest" description="Disordered" evidence="4">
    <location>
        <begin position="31"/>
        <end position="80"/>
    </location>
</feature>
<name>A0A6B9F6C8_9EURY</name>
<comment type="subcellular location">
    <subcellularLocation>
        <location evidence="1">Periplasm</location>
    </subcellularLocation>
</comment>
<protein>
    <submittedName>
        <fullName evidence="5">ABC transporter substrate-binding protein</fullName>
    </submittedName>
</protein>
<evidence type="ECO:0000313" key="6">
    <source>
        <dbReference type="Proteomes" id="UP000428325"/>
    </source>
</evidence>
<dbReference type="OrthoDB" id="302405at2157"/>
<accession>A0A6B9F6C8</accession>
<organism evidence="5 6">
    <name type="scientific">Haloplanus rallus</name>
    <dbReference type="NCBI Taxonomy" id="1816183"/>
    <lineage>
        <taxon>Archaea</taxon>
        <taxon>Methanobacteriati</taxon>
        <taxon>Methanobacteriota</taxon>
        <taxon>Stenosarchaea group</taxon>
        <taxon>Halobacteria</taxon>
        <taxon>Halobacteriales</taxon>
        <taxon>Haloferacaceae</taxon>
        <taxon>Haloplanus</taxon>
    </lineage>
</organism>
<dbReference type="GO" id="GO:0042597">
    <property type="term" value="C:periplasmic space"/>
    <property type="evidence" value="ECO:0007669"/>
    <property type="project" value="UniProtKB-SubCell"/>
</dbReference>
<keyword evidence="6" id="KW-1185">Reference proteome</keyword>
<dbReference type="GeneID" id="43368631"/>
<evidence type="ECO:0000256" key="2">
    <source>
        <dbReference type="ARBA" id="ARBA00010742"/>
    </source>
</evidence>
<dbReference type="PANTHER" id="PTHR30024">
    <property type="entry name" value="ALIPHATIC SULFONATES-BINDING PROTEIN-RELATED"/>
    <property type="match status" value="1"/>
</dbReference>
<dbReference type="Gene3D" id="3.40.190.10">
    <property type="entry name" value="Periplasmic binding protein-like II"/>
    <property type="match status" value="1"/>
</dbReference>
<dbReference type="SUPFAM" id="SSF53850">
    <property type="entry name" value="Periplasmic binding protein-like II"/>
    <property type="match status" value="1"/>
</dbReference>
<evidence type="ECO:0000256" key="3">
    <source>
        <dbReference type="ARBA" id="ARBA00022729"/>
    </source>
</evidence>
<dbReference type="PROSITE" id="PS51257">
    <property type="entry name" value="PROKAR_LIPOPROTEIN"/>
    <property type="match status" value="1"/>
</dbReference>
<gene>
    <name evidence="5" type="ORF">EI982_03820</name>
</gene>
<dbReference type="AlphaFoldDB" id="A0A6B9F6C8"/>
<feature type="compositionally biased region" description="Low complexity" evidence="4">
    <location>
        <begin position="52"/>
        <end position="74"/>
    </location>
</feature>
<reference evidence="5 6" key="1">
    <citation type="submission" date="2018-12" db="EMBL/GenBank/DDBJ databases">
        <title>Complete genome sequence of Haloplanus rallus MBLA0036.</title>
        <authorList>
            <person name="Nam Y.-d."/>
            <person name="Kang J."/>
            <person name="Chung W.-H."/>
            <person name="Park Y.S."/>
        </authorList>
    </citation>
    <scope>NUCLEOTIDE SEQUENCE [LARGE SCALE GENOMIC DNA]</scope>
    <source>
        <strain evidence="5 6">MBLA0036</strain>
    </source>
</reference>
<comment type="similarity">
    <text evidence="2">Belongs to the bacterial solute-binding protein SsuA/TauA family.</text>
</comment>